<dbReference type="InterPro" id="IPR049644">
    <property type="entry name" value="GvpU-like"/>
</dbReference>
<dbReference type="Proteomes" id="UP001646157">
    <property type="component" value="Unassembled WGS sequence"/>
</dbReference>
<dbReference type="RefSeq" id="WP_205171760.1">
    <property type="nucleotide sequence ID" value="NZ_JAFBDZ010000002.1"/>
</dbReference>
<comment type="caution">
    <text evidence="1">The sequence shown here is derived from an EMBL/GenBank/DDBJ whole genome shotgun (WGS) entry which is preliminary data.</text>
</comment>
<name>A0ABS2NCH4_9BACI</name>
<evidence type="ECO:0000313" key="2">
    <source>
        <dbReference type="Proteomes" id="UP001646157"/>
    </source>
</evidence>
<evidence type="ECO:0000313" key="1">
    <source>
        <dbReference type="EMBL" id="MBM7585558.1"/>
    </source>
</evidence>
<proteinExistence type="predicted"/>
<dbReference type="EMBL" id="JAFBDZ010000002">
    <property type="protein sequence ID" value="MBM7585558.1"/>
    <property type="molecule type" value="Genomic_DNA"/>
</dbReference>
<protein>
    <recommendedName>
        <fullName evidence="3">Gas vesicle protein GvpU</fullName>
    </recommendedName>
</protein>
<keyword evidence="2" id="KW-1185">Reference proteome</keyword>
<evidence type="ECO:0008006" key="3">
    <source>
        <dbReference type="Google" id="ProtNLM"/>
    </source>
</evidence>
<organism evidence="1 2">
    <name type="scientific">Rossellomorea pakistanensis</name>
    <dbReference type="NCBI Taxonomy" id="992288"/>
    <lineage>
        <taxon>Bacteria</taxon>
        <taxon>Bacillati</taxon>
        <taxon>Bacillota</taxon>
        <taxon>Bacilli</taxon>
        <taxon>Bacillales</taxon>
        <taxon>Bacillaceae</taxon>
        <taxon>Rossellomorea</taxon>
    </lineage>
</organism>
<sequence>MANKKQEQMATDDAVLLMFLSLVEEDGIEIAITLNVDGVVVSGTLIGASAYYEGIKESSKDLQDTTMSKIITKKFTDLMDGYSKQKQEQDTKEDKENSATFIHLKQARYLGTSHSPTTNSSNWWRGRISSIDGFSFDFHD</sequence>
<reference evidence="1 2" key="1">
    <citation type="submission" date="2021-01" db="EMBL/GenBank/DDBJ databases">
        <title>Genomic Encyclopedia of Type Strains, Phase IV (KMG-IV): sequencing the most valuable type-strain genomes for metagenomic binning, comparative biology and taxonomic classification.</title>
        <authorList>
            <person name="Goeker M."/>
        </authorList>
    </citation>
    <scope>NUCLEOTIDE SEQUENCE [LARGE SCALE GENOMIC DNA]</scope>
    <source>
        <strain evidence="1 2">DSM 24834</strain>
    </source>
</reference>
<gene>
    <name evidence="1" type="ORF">JOC86_002100</name>
</gene>
<accession>A0ABS2NCH4</accession>
<dbReference type="NCBIfam" id="NF041667">
    <property type="entry name" value="GvpU"/>
    <property type="match status" value="1"/>
</dbReference>